<keyword evidence="2 4" id="KW-0503">Monooxygenase</keyword>
<dbReference type="InterPro" id="IPR050493">
    <property type="entry name" value="FAD-dep_Monooxygenase_BioMet"/>
</dbReference>
<dbReference type="InterPro" id="IPR036188">
    <property type="entry name" value="FAD/NAD-bd_sf"/>
</dbReference>
<dbReference type="PRINTS" id="PR00420">
    <property type="entry name" value="RNGMNOXGNASE"/>
</dbReference>
<dbReference type="PANTHER" id="PTHR13789">
    <property type="entry name" value="MONOOXYGENASE"/>
    <property type="match status" value="1"/>
</dbReference>
<name>A0ABS9BHB9_9BACT</name>
<gene>
    <name evidence="4" type="ORF">L0U88_10700</name>
</gene>
<dbReference type="Proteomes" id="UP001200145">
    <property type="component" value="Unassembled WGS sequence"/>
</dbReference>
<evidence type="ECO:0000256" key="2">
    <source>
        <dbReference type="ARBA" id="ARBA00023033"/>
    </source>
</evidence>
<protein>
    <submittedName>
        <fullName evidence="4">FAD-dependent monooxygenase</fullName>
    </submittedName>
</protein>
<evidence type="ECO:0000256" key="1">
    <source>
        <dbReference type="ARBA" id="ARBA00023002"/>
    </source>
</evidence>
<reference evidence="4 5" key="1">
    <citation type="submission" date="2022-01" db="EMBL/GenBank/DDBJ databases">
        <title>Flavihumibacter sp. nov., isolated from sediment of a river.</title>
        <authorList>
            <person name="Liu H."/>
        </authorList>
    </citation>
    <scope>NUCLEOTIDE SEQUENCE [LARGE SCALE GENOMIC DNA]</scope>
    <source>
        <strain evidence="4 5">RY-1</strain>
    </source>
</reference>
<proteinExistence type="predicted"/>
<feature type="domain" description="FAD-binding" evidence="3">
    <location>
        <begin position="2"/>
        <end position="307"/>
    </location>
</feature>
<dbReference type="InterPro" id="IPR002938">
    <property type="entry name" value="FAD-bd"/>
</dbReference>
<organism evidence="4 5">
    <name type="scientific">Flavihumibacter fluminis</name>
    <dbReference type="NCBI Taxonomy" id="2909236"/>
    <lineage>
        <taxon>Bacteria</taxon>
        <taxon>Pseudomonadati</taxon>
        <taxon>Bacteroidota</taxon>
        <taxon>Chitinophagia</taxon>
        <taxon>Chitinophagales</taxon>
        <taxon>Chitinophagaceae</taxon>
        <taxon>Flavihumibacter</taxon>
    </lineage>
</organism>
<dbReference type="PANTHER" id="PTHR13789:SF309">
    <property type="entry name" value="PUTATIVE (AFU_ORTHOLOGUE AFUA_6G14510)-RELATED"/>
    <property type="match status" value="1"/>
</dbReference>
<evidence type="ECO:0000259" key="3">
    <source>
        <dbReference type="Pfam" id="PF01494"/>
    </source>
</evidence>
<dbReference type="Gene3D" id="3.50.50.60">
    <property type="entry name" value="FAD/NAD(P)-binding domain"/>
    <property type="match status" value="1"/>
</dbReference>
<dbReference type="GO" id="GO:0004497">
    <property type="term" value="F:monooxygenase activity"/>
    <property type="evidence" value="ECO:0007669"/>
    <property type="project" value="UniProtKB-KW"/>
</dbReference>
<sequence>MQVAIVGGGIGGLTTALVLKNANIPFTLYEAASEIRQVGAGIILASNAMQVLAKYGLDQLLYSKGHRIDTMLITDAGLGTLSQFSLKGFEQQYGLQNLAIHRAHLHEILWKEVGGQHIKLNKRLHSVIRDGNNFVLSFEDGSTSLVTHIIGADGIKSKVRELLFPAVQYRSANQVCWRGVLNFQLPVSYEHGAVEAWGKGKRMGFVQINEQEVYWYAVINEDMIATDQTVDLPALFREFHPIVKDLLEQTSPDKLIRGPLYDIQPFTTWNQSRVCLLGDAAHATTPNLGQGACQAIEDAFVLGELLKKGTLDQAIECYPAVRMEKAHYVVNTSWQLGKISHLTNPVGMGLRNFVLKYLTPDFVNRRQLDKLFKLDTIR</sequence>
<keyword evidence="5" id="KW-1185">Reference proteome</keyword>
<dbReference type="SUPFAM" id="SSF51905">
    <property type="entry name" value="FAD/NAD(P)-binding domain"/>
    <property type="match status" value="1"/>
</dbReference>
<dbReference type="RefSeq" id="WP_234866044.1">
    <property type="nucleotide sequence ID" value="NZ_JAKEVY010000002.1"/>
</dbReference>
<evidence type="ECO:0000313" key="5">
    <source>
        <dbReference type="Proteomes" id="UP001200145"/>
    </source>
</evidence>
<accession>A0ABS9BHB9</accession>
<dbReference type="Pfam" id="PF01494">
    <property type="entry name" value="FAD_binding_3"/>
    <property type="match status" value="1"/>
</dbReference>
<dbReference type="EMBL" id="JAKEVY010000002">
    <property type="protein sequence ID" value="MCF1715094.1"/>
    <property type="molecule type" value="Genomic_DNA"/>
</dbReference>
<evidence type="ECO:0000313" key="4">
    <source>
        <dbReference type="EMBL" id="MCF1715094.1"/>
    </source>
</evidence>
<keyword evidence="1" id="KW-0560">Oxidoreductase</keyword>
<comment type="caution">
    <text evidence="4">The sequence shown here is derived from an EMBL/GenBank/DDBJ whole genome shotgun (WGS) entry which is preliminary data.</text>
</comment>